<dbReference type="EMBL" id="JARQWQ010000037">
    <property type="protein sequence ID" value="KAK2560188.1"/>
    <property type="molecule type" value="Genomic_DNA"/>
</dbReference>
<reference evidence="2" key="2">
    <citation type="journal article" date="2023" name="Science">
        <title>Genomic signatures of disease resistance in endangered staghorn corals.</title>
        <authorList>
            <person name="Vollmer S.V."/>
            <person name="Selwyn J.D."/>
            <person name="Despard B.A."/>
            <person name="Roesel C.L."/>
        </authorList>
    </citation>
    <scope>NUCLEOTIDE SEQUENCE</scope>
    <source>
        <strain evidence="2">K2</strain>
    </source>
</reference>
<dbReference type="Proteomes" id="UP001249851">
    <property type="component" value="Unassembled WGS sequence"/>
</dbReference>
<accession>A0AAD9QF76</accession>
<proteinExistence type="predicted"/>
<dbReference type="AlphaFoldDB" id="A0AAD9QF76"/>
<feature type="region of interest" description="Disordered" evidence="1">
    <location>
        <begin position="1"/>
        <end position="69"/>
    </location>
</feature>
<organism evidence="2 3">
    <name type="scientific">Acropora cervicornis</name>
    <name type="common">Staghorn coral</name>
    <dbReference type="NCBI Taxonomy" id="6130"/>
    <lineage>
        <taxon>Eukaryota</taxon>
        <taxon>Metazoa</taxon>
        <taxon>Cnidaria</taxon>
        <taxon>Anthozoa</taxon>
        <taxon>Hexacorallia</taxon>
        <taxon>Scleractinia</taxon>
        <taxon>Astrocoeniina</taxon>
        <taxon>Acroporidae</taxon>
        <taxon>Acropora</taxon>
    </lineage>
</organism>
<reference evidence="2" key="1">
    <citation type="journal article" date="2023" name="G3 (Bethesda)">
        <title>Whole genome assembly and annotation of the endangered Caribbean coral Acropora cervicornis.</title>
        <authorList>
            <person name="Selwyn J.D."/>
            <person name="Vollmer S.V."/>
        </authorList>
    </citation>
    <scope>NUCLEOTIDE SEQUENCE</scope>
    <source>
        <strain evidence="2">K2</strain>
    </source>
</reference>
<name>A0AAD9QF76_ACRCE</name>
<comment type="caution">
    <text evidence="2">The sequence shown here is derived from an EMBL/GenBank/DDBJ whole genome shotgun (WGS) entry which is preliminary data.</text>
</comment>
<evidence type="ECO:0000313" key="3">
    <source>
        <dbReference type="Proteomes" id="UP001249851"/>
    </source>
</evidence>
<evidence type="ECO:0000256" key="1">
    <source>
        <dbReference type="SAM" id="MobiDB-lite"/>
    </source>
</evidence>
<evidence type="ECO:0000313" key="2">
    <source>
        <dbReference type="EMBL" id="KAK2560188.1"/>
    </source>
</evidence>
<protein>
    <submittedName>
        <fullName evidence="2">Uncharacterized protein</fullName>
    </submittedName>
</protein>
<keyword evidence="3" id="KW-1185">Reference proteome</keyword>
<feature type="compositionally biased region" description="Polar residues" evidence="1">
    <location>
        <begin position="1"/>
        <end position="15"/>
    </location>
</feature>
<gene>
    <name evidence="2" type="ORF">P5673_017168</name>
</gene>
<feature type="compositionally biased region" description="Basic and acidic residues" evidence="1">
    <location>
        <begin position="53"/>
        <end position="69"/>
    </location>
</feature>
<sequence length="69" mass="7541">MASINLDPQSSGSNQDSEERNQVVLAGQGPQRVSIARVRSQKSTQGKYSKFSDPLHLEQKAKSGDLKNI</sequence>